<feature type="compositionally biased region" description="Basic and acidic residues" evidence="1">
    <location>
        <begin position="435"/>
        <end position="456"/>
    </location>
</feature>
<evidence type="ECO:0000256" key="1">
    <source>
        <dbReference type="SAM" id="MobiDB-lite"/>
    </source>
</evidence>
<feature type="compositionally biased region" description="Gly residues" evidence="1">
    <location>
        <begin position="134"/>
        <end position="145"/>
    </location>
</feature>
<evidence type="ECO:0000313" key="3">
    <source>
        <dbReference type="Proteomes" id="UP000622552"/>
    </source>
</evidence>
<sequence length="979" mass="94196">MGSPSGAESRPGAGHGSAASRGPEVARAPVGAWRDLPPLQRTVGDHPLTNPTDRFSGGLTAWQDPTFLAPLRHAVGPAEPSGVVSAVPAPPEPTVSEPTLDGPRSAYPSAGGELPVVERGPVSRLLDRVVQRLGGGPGQGGGAPTGGADVRSAGSGSAIGVDGVTGGVGRSADGGATGPHADAALLGGDGSGAPFGGEPVVRRSADETGPDPSGLAGPAQGLGEGAGPVVQRLAGDAGSADRGSDGASAWRGAGAEAGAPRTDATGSGARRTADGSGHAGGDQSGARPAATGGAGFSVQRTAAGGPVGEPGPVTELASGGEQGRLADGGVSPGDADRLTEHGSSAGEPGHLAEGGTALGDSDLLADGPLLGDPGPLADGGTSAGGASHGVEPAGPDAISGGLPVLGSGSGAGQNGGERSQGLLVSRSADLTTTGDHVHDPGQHDSSDVARRGHASDTRPQGDGSHARPPGDASRDGSPSHGASSGSTAPVVQRAASSDAPLLGDTTPPGSALDRADLAARSDQAPGAGDSAPDRPAPAPGDPVAGSGPGRLSTAGSESRSGADAGFDAYPGATATSGESASGSAGLISGDFGAGPLSSGPTLGAGQDASHETGGFVQRATDSGTASEAAPGPGARSGAGVAGTSAGQGVSGRRDAGTWTAGQAGSGAADASGGAAAGSAAVQRSVGEPRRLGLGAPLAPGEMPPGLPRTTDFAEASHQFPGAGPGALRGFPDQVPGGVRQIADHGPGDASRRIADEGPGGALRQTADGGLGGAVQRSAAEGPDAPTLGGGLSDRAGHDDPSGLPDTHLTWSDTRGTDQFGDGATADGGPGRPEDTVRVLALPAPAHGPSTGLLGHHGLPVALQRAATGSPPSAGQAPSGVPSPPAGPPDTPLWSAPHAEPVEVQRAVEVEAPSMVPVLTRTPEMVVQRAEEAAPAPAPATGDGAPEELLKKLFDPLLRRLKAELRLDRDRRGVLTDLRH</sequence>
<dbReference type="EMBL" id="JADOUF010000001">
    <property type="protein sequence ID" value="MBG6141707.1"/>
    <property type="molecule type" value="Genomic_DNA"/>
</dbReference>
<dbReference type="RefSeq" id="WP_197008091.1">
    <property type="nucleotide sequence ID" value="NZ_BONS01000013.1"/>
</dbReference>
<feature type="region of interest" description="Disordered" evidence="1">
    <location>
        <begin position="1"/>
        <end position="61"/>
    </location>
</feature>
<feature type="compositionally biased region" description="Low complexity" evidence="1">
    <location>
        <begin position="571"/>
        <end position="585"/>
    </location>
</feature>
<accession>A0A8J7KZU5</accession>
<feature type="region of interest" description="Disordered" evidence="1">
    <location>
        <begin position="431"/>
        <end position="835"/>
    </location>
</feature>
<feature type="compositionally biased region" description="Low complexity" evidence="1">
    <location>
        <begin position="354"/>
        <end position="380"/>
    </location>
</feature>
<feature type="compositionally biased region" description="Basic and acidic residues" evidence="1">
    <location>
        <begin position="741"/>
        <end position="755"/>
    </location>
</feature>
<evidence type="ECO:0000313" key="2">
    <source>
        <dbReference type="EMBL" id="MBG6141707.1"/>
    </source>
</evidence>
<feature type="region of interest" description="Disordered" evidence="1">
    <location>
        <begin position="865"/>
        <end position="895"/>
    </location>
</feature>
<feature type="compositionally biased region" description="Pro residues" evidence="1">
    <location>
        <begin position="880"/>
        <end position="890"/>
    </location>
</feature>
<reference evidence="2" key="1">
    <citation type="submission" date="2020-11" db="EMBL/GenBank/DDBJ databases">
        <title>Sequencing the genomes of 1000 actinobacteria strains.</title>
        <authorList>
            <person name="Klenk H.-P."/>
        </authorList>
    </citation>
    <scope>NUCLEOTIDE SEQUENCE</scope>
    <source>
        <strain evidence="2">DSM 45356</strain>
    </source>
</reference>
<feature type="compositionally biased region" description="Low complexity" evidence="1">
    <location>
        <begin position="520"/>
        <end position="530"/>
    </location>
</feature>
<dbReference type="Proteomes" id="UP000622552">
    <property type="component" value="Unassembled WGS sequence"/>
</dbReference>
<feature type="region of interest" description="Disordered" evidence="1">
    <location>
        <begin position="76"/>
        <end position="116"/>
    </location>
</feature>
<proteinExistence type="predicted"/>
<protein>
    <submittedName>
        <fullName evidence="2">Uncharacterized protein</fullName>
    </submittedName>
</protein>
<keyword evidence="3" id="KW-1185">Reference proteome</keyword>
<feature type="region of interest" description="Disordered" evidence="1">
    <location>
        <begin position="134"/>
        <end position="419"/>
    </location>
</feature>
<name>A0A8J7KZU5_9ACTN</name>
<comment type="caution">
    <text evidence="2">The sequence shown here is derived from an EMBL/GenBank/DDBJ whole genome shotgun (WGS) entry which is preliminary data.</text>
</comment>
<feature type="compositionally biased region" description="Low complexity" evidence="1">
    <location>
        <begin position="77"/>
        <end position="87"/>
    </location>
</feature>
<gene>
    <name evidence="2" type="ORF">IW245_007901</name>
</gene>
<feature type="compositionally biased region" description="Low complexity" evidence="1">
    <location>
        <begin position="234"/>
        <end position="249"/>
    </location>
</feature>
<feature type="compositionally biased region" description="Low complexity" evidence="1">
    <location>
        <begin position="660"/>
        <end position="680"/>
    </location>
</feature>
<feature type="compositionally biased region" description="Low complexity" evidence="1">
    <location>
        <begin position="865"/>
        <end position="879"/>
    </location>
</feature>
<feature type="compositionally biased region" description="Polar residues" evidence="1">
    <location>
        <begin position="480"/>
        <end position="489"/>
    </location>
</feature>
<dbReference type="AlphaFoldDB" id="A0A8J7KZU5"/>
<organism evidence="2 3">
    <name type="scientific">Longispora fulva</name>
    <dbReference type="NCBI Taxonomy" id="619741"/>
    <lineage>
        <taxon>Bacteria</taxon>
        <taxon>Bacillati</taxon>
        <taxon>Actinomycetota</taxon>
        <taxon>Actinomycetes</taxon>
        <taxon>Micromonosporales</taxon>
        <taxon>Micromonosporaceae</taxon>
        <taxon>Longispora</taxon>
    </lineage>
</organism>